<evidence type="ECO:0000313" key="3">
    <source>
        <dbReference type="EMBL" id="GAA0147872.1"/>
    </source>
</evidence>
<organism evidence="3 4">
    <name type="scientific">Lithospermum erythrorhizon</name>
    <name type="common">Purple gromwell</name>
    <name type="synonym">Lithospermum officinale var. erythrorhizon</name>
    <dbReference type="NCBI Taxonomy" id="34254"/>
    <lineage>
        <taxon>Eukaryota</taxon>
        <taxon>Viridiplantae</taxon>
        <taxon>Streptophyta</taxon>
        <taxon>Embryophyta</taxon>
        <taxon>Tracheophyta</taxon>
        <taxon>Spermatophyta</taxon>
        <taxon>Magnoliopsida</taxon>
        <taxon>eudicotyledons</taxon>
        <taxon>Gunneridae</taxon>
        <taxon>Pentapetalae</taxon>
        <taxon>asterids</taxon>
        <taxon>lamiids</taxon>
        <taxon>Boraginales</taxon>
        <taxon>Boraginaceae</taxon>
        <taxon>Boraginoideae</taxon>
        <taxon>Lithospermeae</taxon>
        <taxon>Lithospermum</taxon>
    </lineage>
</organism>
<dbReference type="PANTHER" id="PTHR47074">
    <property type="entry name" value="BNAC02G40300D PROTEIN"/>
    <property type="match status" value="1"/>
</dbReference>
<dbReference type="InterPro" id="IPR026960">
    <property type="entry name" value="RVT-Znf"/>
</dbReference>
<dbReference type="InterPro" id="IPR044730">
    <property type="entry name" value="RNase_H-like_dom_plant"/>
</dbReference>
<evidence type="ECO:0000313" key="4">
    <source>
        <dbReference type="Proteomes" id="UP001454036"/>
    </source>
</evidence>
<dbReference type="InterPro" id="IPR052929">
    <property type="entry name" value="RNase_H-like_EbsB-rel"/>
</dbReference>
<dbReference type="EMBL" id="BAABME010001151">
    <property type="protein sequence ID" value="GAA0147872.1"/>
    <property type="molecule type" value="Genomic_DNA"/>
</dbReference>
<dbReference type="Pfam" id="PF13456">
    <property type="entry name" value="RVT_3"/>
    <property type="match status" value="1"/>
</dbReference>
<evidence type="ECO:0000259" key="1">
    <source>
        <dbReference type="Pfam" id="PF13456"/>
    </source>
</evidence>
<sequence>MRAKQAGESINRNTENGLWKTVWGLCIPPRVRNFIWCGLHNSLPTRNRLASKGILKQGCVELLGEIACVLWHLWKHQNGLVFEGVRGDFKQIWADGIQMAVDYSQLCSYSLDTTAVEQNKSRFGGAFKGAHFQQINHVESALVAEALTLREALHFAIRQRQFRLEVESDSLQLIRSINRQQKTPMEIDIIVEDTHHLARYLEVKFQYTSRESNNAVHCVD</sequence>
<name>A0AAV3PA07_LITER</name>
<dbReference type="InterPro" id="IPR036397">
    <property type="entry name" value="RNaseH_sf"/>
</dbReference>
<dbReference type="Proteomes" id="UP001454036">
    <property type="component" value="Unassembled WGS sequence"/>
</dbReference>
<evidence type="ECO:0008006" key="5">
    <source>
        <dbReference type="Google" id="ProtNLM"/>
    </source>
</evidence>
<evidence type="ECO:0000259" key="2">
    <source>
        <dbReference type="Pfam" id="PF13966"/>
    </source>
</evidence>
<comment type="caution">
    <text evidence="3">The sequence shown here is derived from an EMBL/GenBank/DDBJ whole genome shotgun (WGS) entry which is preliminary data.</text>
</comment>
<dbReference type="CDD" id="cd06222">
    <property type="entry name" value="RNase_H_like"/>
    <property type="match status" value="1"/>
</dbReference>
<keyword evidence="4" id="KW-1185">Reference proteome</keyword>
<feature type="domain" description="RNase H type-1" evidence="1">
    <location>
        <begin position="132"/>
        <end position="218"/>
    </location>
</feature>
<proteinExistence type="predicted"/>
<dbReference type="GO" id="GO:0004523">
    <property type="term" value="F:RNA-DNA hybrid ribonuclease activity"/>
    <property type="evidence" value="ECO:0007669"/>
    <property type="project" value="InterPro"/>
</dbReference>
<reference evidence="3 4" key="1">
    <citation type="submission" date="2024-01" db="EMBL/GenBank/DDBJ databases">
        <title>The complete chloroplast genome sequence of Lithospermum erythrorhizon: insights into the phylogenetic relationship among Boraginaceae species and the maternal lineages of purple gromwells.</title>
        <authorList>
            <person name="Okada T."/>
            <person name="Watanabe K."/>
        </authorList>
    </citation>
    <scope>NUCLEOTIDE SEQUENCE [LARGE SCALE GENOMIC DNA]</scope>
</reference>
<dbReference type="GO" id="GO:0003676">
    <property type="term" value="F:nucleic acid binding"/>
    <property type="evidence" value="ECO:0007669"/>
    <property type="project" value="InterPro"/>
</dbReference>
<dbReference type="PANTHER" id="PTHR47074:SF11">
    <property type="entry name" value="REVERSE TRANSCRIPTASE-LIKE PROTEIN"/>
    <property type="match status" value="1"/>
</dbReference>
<dbReference type="Gene3D" id="3.30.420.10">
    <property type="entry name" value="Ribonuclease H-like superfamily/Ribonuclease H"/>
    <property type="match status" value="1"/>
</dbReference>
<feature type="domain" description="Reverse transcriptase zinc-binding" evidence="2">
    <location>
        <begin position="11"/>
        <end position="59"/>
    </location>
</feature>
<gene>
    <name evidence="3" type="ORF">LIER_07468</name>
</gene>
<dbReference type="InterPro" id="IPR002156">
    <property type="entry name" value="RNaseH_domain"/>
</dbReference>
<protein>
    <recommendedName>
        <fullName evidence="5">RNase H type-1 domain-containing protein</fullName>
    </recommendedName>
</protein>
<accession>A0AAV3PA07</accession>
<dbReference type="AlphaFoldDB" id="A0AAV3PA07"/>
<dbReference type="Pfam" id="PF13966">
    <property type="entry name" value="zf-RVT"/>
    <property type="match status" value="1"/>
</dbReference>